<keyword evidence="1" id="KW-0238">DNA-binding</keyword>
<feature type="domain" description="HTH luxR-type" evidence="3">
    <location>
        <begin position="145"/>
        <end position="216"/>
    </location>
</feature>
<dbReference type="SUPFAM" id="SSF46894">
    <property type="entry name" value="C-terminal effector domain of the bipartite response regulators"/>
    <property type="match status" value="1"/>
</dbReference>
<keyword evidence="6" id="KW-1185">Reference proteome</keyword>
<comment type="caution">
    <text evidence="5">The sequence shown here is derived from an EMBL/GenBank/DDBJ whole genome shotgun (WGS) entry which is preliminary data.</text>
</comment>
<feature type="modified residue" description="4-aspartylphosphate" evidence="2">
    <location>
        <position position="54"/>
    </location>
</feature>
<sequence>MHFLIIDDDFLARSGVVRTLETLSPGATVREAETLQDAFHMLEQAPAVDLVFLDLNLHHTQGIDTLVQFRGWCEARDMEPRTVVLSGAADNNLQLLNDVLANHGTGFIIKGTKAKVFESALTITIEGGIYIPEEFLKIGGKDPAPPKETLNLTPREKEVAALLIQGRTYKGIASELQKRHKQSVSDKTVRTHVGNIAWKLGVTASAKAGVMAEIARRGLKFD</sequence>
<dbReference type="Gene3D" id="3.40.50.2300">
    <property type="match status" value="1"/>
</dbReference>
<dbReference type="InterPro" id="IPR011006">
    <property type="entry name" value="CheY-like_superfamily"/>
</dbReference>
<dbReference type="InterPro" id="IPR036388">
    <property type="entry name" value="WH-like_DNA-bd_sf"/>
</dbReference>
<dbReference type="Pfam" id="PF00072">
    <property type="entry name" value="Response_reg"/>
    <property type="match status" value="1"/>
</dbReference>
<dbReference type="SMART" id="SM00421">
    <property type="entry name" value="HTH_LUXR"/>
    <property type="match status" value="1"/>
</dbReference>
<dbReference type="PANTHER" id="PTHR45566:SF1">
    <property type="entry name" value="HTH-TYPE TRANSCRIPTIONAL REGULATOR YHJB-RELATED"/>
    <property type="match status" value="1"/>
</dbReference>
<dbReference type="RefSeq" id="WP_380598795.1">
    <property type="nucleotide sequence ID" value="NZ_JBHSDU010000003.1"/>
</dbReference>
<dbReference type="SMART" id="SM00448">
    <property type="entry name" value="REC"/>
    <property type="match status" value="1"/>
</dbReference>
<name>A0ABV8SVX9_9GAMM</name>
<accession>A0ABV8SVX9</accession>
<dbReference type="CDD" id="cd06170">
    <property type="entry name" value="LuxR_C_like"/>
    <property type="match status" value="1"/>
</dbReference>
<dbReference type="PROSITE" id="PS50110">
    <property type="entry name" value="RESPONSE_REGULATORY"/>
    <property type="match status" value="1"/>
</dbReference>
<evidence type="ECO:0000256" key="2">
    <source>
        <dbReference type="PROSITE-ProRule" id="PRU00169"/>
    </source>
</evidence>
<keyword evidence="2" id="KW-0597">Phosphoprotein</keyword>
<dbReference type="Gene3D" id="1.10.10.10">
    <property type="entry name" value="Winged helix-like DNA-binding domain superfamily/Winged helix DNA-binding domain"/>
    <property type="match status" value="1"/>
</dbReference>
<dbReference type="InterPro" id="IPR000792">
    <property type="entry name" value="Tscrpt_reg_LuxR_C"/>
</dbReference>
<dbReference type="InterPro" id="IPR051015">
    <property type="entry name" value="EvgA-like"/>
</dbReference>
<protein>
    <submittedName>
        <fullName evidence="5">Response regulator</fullName>
    </submittedName>
</protein>
<dbReference type="Pfam" id="PF00196">
    <property type="entry name" value="GerE"/>
    <property type="match status" value="1"/>
</dbReference>
<dbReference type="PANTHER" id="PTHR45566">
    <property type="entry name" value="HTH-TYPE TRANSCRIPTIONAL REGULATOR YHJB-RELATED"/>
    <property type="match status" value="1"/>
</dbReference>
<reference evidence="6" key="1">
    <citation type="journal article" date="2019" name="Int. J. Syst. Evol. Microbiol.">
        <title>The Global Catalogue of Microorganisms (GCM) 10K type strain sequencing project: providing services to taxonomists for standard genome sequencing and annotation.</title>
        <authorList>
            <consortium name="The Broad Institute Genomics Platform"/>
            <consortium name="The Broad Institute Genome Sequencing Center for Infectious Disease"/>
            <person name="Wu L."/>
            <person name="Ma J."/>
        </authorList>
    </citation>
    <scope>NUCLEOTIDE SEQUENCE [LARGE SCALE GENOMIC DNA]</scope>
    <source>
        <strain evidence="6">CGMCC 1.10759</strain>
    </source>
</reference>
<evidence type="ECO:0000256" key="1">
    <source>
        <dbReference type="ARBA" id="ARBA00023125"/>
    </source>
</evidence>
<dbReference type="EMBL" id="JBHSDU010000003">
    <property type="protein sequence ID" value="MFC4310905.1"/>
    <property type="molecule type" value="Genomic_DNA"/>
</dbReference>
<evidence type="ECO:0000259" key="3">
    <source>
        <dbReference type="PROSITE" id="PS50043"/>
    </source>
</evidence>
<dbReference type="PROSITE" id="PS50043">
    <property type="entry name" value="HTH_LUXR_2"/>
    <property type="match status" value="1"/>
</dbReference>
<evidence type="ECO:0000259" key="4">
    <source>
        <dbReference type="PROSITE" id="PS50110"/>
    </source>
</evidence>
<gene>
    <name evidence="5" type="ORF">ACFPN2_17550</name>
</gene>
<dbReference type="InterPro" id="IPR016032">
    <property type="entry name" value="Sig_transdc_resp-reg_C-effctor"/>
</dbReference>
<evidence type="ECO:0000313" key="5">
    <source>
        <dbReference type="EMBL" id="MFC4310905.1"/>
    </source>
</evidence>
<dbReference type="InterPro" id="IPR001789">
    <property type="entry name" value="Sig_transdc_resp-reg_receiver"/>
</dbReference>
<dbReference type="SUPFAM" id="SSF52172">
    <property type="entry name" value="CheY-like"/>
    <property type="match status" value="1"/>
</dbReference>
<dbReference type="Proteomes" id="UP001595904">
    <property type="component" value="Unassembled WGS sequence"/>
</dbReference>
<feature type="domain" description="Response regulatory" evidence="4">
    <location>
        <begin position="2"/>
        <end position="125"/>
    </location>
</feature>
<organism evidence="5 6">
    <name type="scientific">Steroidobacter flavus</name>
    <dbReference type="NCBI Taxonomy" id="1842136"/>
    <lineage>
        <taxon>Bacteria</taxon>
        <taxon>Pseudomonadati</taxon>
        <taxon>Pseudomonadota</taxon>
        <taxon>Gammaproteobacteria</taxon>
        <taxon>Steroidobacterales</taxon>
        <taxon>Steroidobacteraceae</taxon>
        <taxon>Steroidobacter</taxon>
    </lineage>
</organism>
<evidence type="ECO:0000313" key="6">
    <source>
        <dbReference type="Proteomes" id="UP001595904"/>
    </source>
</evidence>
<proteinExistence type="predicted"/>